<reference evidence="6 7" key="1">
    <citation type="journal article" date="2022" name="Cell">
        <title>Repeat-based holocentromeres influence genome architecture and karyotype evolution.</title>
        <authorList>
            <person name="Hofstatter P.G."/>
            <person name="Thangavel G."/>
            <person name="Lux T."/>
            <person name="Neumann P."/>
            <person name="Vondrak T."/>
            <person name="Novak P."/>
            <person name="Zhang M."/>
            <person name="Costa L."/>
            <person name="Castellani M."/>
            <person name="Scott A."/>
            <person name="Toegelov H."/>
            <person name="Fuchs J."/>
            <person name="Mata-Sucre Y."/>
            <person name="Dias Y."/>
            <person name="Vanzela A.L.L."/>
            <person name="Huettel B."/>
            <person name="Almeida C.C.S."/>
            <person name="Simkova H."/>
            <person name="Souza G."/>
            <person name="Pedrosa-Harand A."/>
            <person name="Macas J."/>
            <person name="Mayer K.F.X."/>
            <person name="Houben A."/>
            <person name="Marques A."/>
        </authorList>
    </citation>
    <scope>NUCLEOTIDE SEQUENCE [LARGE SCALE GENOMIC DNA]</scope>
    <source>
        <strain evidence="6">RhyTen1mFocal</strain>
    </source>
</reference>
<dbReference type="InterPro" id="IPR027417">
    <property type="entry name" value="P-loop_NTPase"/>
</dbReference>
<dbReference type="Gene3D" id="3.80.10.10">
    <property type="entry name" value="Ribonuclease Inhibitor"/>
    <property type="match status" value="1"/>
</dbReference>
<dbReference type="Gene3D" id="3.40.50.300">
    <property type="entry name" value="P-loop containing nucleotide triphosphate hydrolases"/>
    <property type="match status" value="1"/>
</dbReference>
<comment type="caution">
    <text evidence="6">The sequence shown here is derived from an EMBL/GenBank/DDBJ whole genome shotgun (WGS) entry which is preliminary data.</text>
</comment>
<evidence type="ECO:0000256" key="1">
    <source>
        <dbReference type="ARBA" id="ARBA00008894"/>
    </source>
</evidence>
<dbReference type="InterPro" id="IPR003593">
    <property type="entry name" value="AAA+_ATPase"/>
</dbReference>
<keyword evidence="7" id="KW-1185">Reference proteome</keyword>
<dbReference type="GO" id="GO:0005524">
    <property type="term" value="F:ATP binding"/>
    <property type="evidence" value="ECO:0007669"/>
    <property type="project" value="UniProtKB-KW"/>
</dbReference>
<dbReference type="Pfam" id="PF00931">
    <property type="entry name" value="NB-ARC"/>
    <property type="match status" value="1"/>
</dbReference>
<dbReference type="Gene3D" id="1.10.10.10">
    <property type="entry name" value="Winged helix-like DNA-binding domain superfamily/Winged helix DNA-binding domain"/>
    <property type="match status" value="1"/>
</dbReference>
<name>A0AAD5W9U8_9POAL</name>
<dbReference type="GO" id="GO:0002758">
    <property type="term" value="P:innate immune response-activating signaling pathway"/>
    <property type="evidence" value="ECO:0007669"/>
    <property type="project" value="UniProtKB-ARBA"/>
</dbReference>
<gene>
    <name evidence="6" type="ORF">LUZ61_013648</name>
</gene>
<keyword evidence="3" id="KW-0611">Plant defense</keyword>
<dbReference type="EMBL" id="JAMRDG010000002">
    <property type="protein sequence ID" value="KAJ3684484.1"/>
    <property type="molecule type" value="Genomic_DNA"/>
</dbReference>
<dbReference type="InterPro" id="IPR050905">
    <property type="entry name" value="Plant_NBS-LRR"/>
</dbReference>
<dbReference type="SUPFAM" id="SSF52540">
    <property type="entry name" value="P-loop containing nucleoside triphosphate hydrolases"/>
    <property type="match status" value="1"/>
</dbReference>
<evidence type="ECO:0000313" key="6">
    <source>
        <dbReference type="EMBL" id="KAJ3684484.1"/>
    </source>
</evidence>
<proteinExistence type="inferred from homology"/>
<dbReference type="SMART" id="SM00382">
    <property type="entry name" value="AAA"/>
    <property type="match status" value="1"/>
</dbReference>
<keyword evidence="4" id="KW-0547">Nucleotide-binding</keyword>
<dbReference type="GO" id="GO:0042742">
    <property type="term" value="P:defense response to bacterium"/>
    <property type="evidence" value="ECO:0007669"/>
    <property type="project" value="UniProtKB-ARBA"/>
</dbReference>
<dbReference type="InterPro" id="IPR032675">
    <property type="entry name" value="LRR_dom_sf"/>
</dbReference>
<evidence type="ECO:0000313" key="7">
    <source>
        <dbReference type="Proteomes" id="UP001210211"/>
    </source>
</evidence>
<dbReference type="Proteomes" id="UP001210211">
    <property type="component" value="Unassembled WGS sequence"/>
</dbReference>
<dbReference type="PROSITE" id="PS51450">
    <property type="entry name" value="LRR"/>
    <property type="match status" value="1"/>
</dbReference>
<dbReference type="PANTHER" id="PTHR33463">
    <property type="entry name" value="NB-ARC DOMAIN-CONTAINING PROTEIN-RELATED"/>
    <property type="match status" value="1"/>
</dbReference>
<evidence type="ECO:0000256" key="4">
    <source>
        <dbReference type="ARBA" id="ARBA00022840"/>
    </source>
</evidence>
<accession>A0AAD5W9U8</accession>
<dbReference type="Pfam" id="PF23559">
    <property type="entry name" value="WHD_DRP"/>
    <property type="match status" value="1"/>
</dbReference>
<comment type="similarity">
    <text evidence="1">Belongs to the disease resistance NB-LRR family.</text>
</comment>
<keyword evidence="2" id="KW-0677">Repeat</keyword>
<dbReference type="AlphaFoldDB" id="A0AAD5W9U8"/>
<dbReference type="InterPro" id="IPR001611">
    <property type="entry name" value="Leu-rich_rpt"/>
</dbReference>
<dbReference type="InterPro" id="IPR036388">
    <property type="entry name" value="WH-like_DNA-bd_sf"/>
</dbReference>
<dbReference type="InterPro" id="IPR042197">
    <property type="entry name" value="Apaf_helical"/>
</dbReference>
<dbReference type="PRINTS" id="PR00364">
    <property type="entry name" value="DISEASERSIST"/>
</dbReference>
<feature type="domain" description="AAA+ ATPase" evidence="5">
    <location>
        <begin position="158"/>
        <end position="348"/>
    </location>
</feature>
<dbReference type="FunFam" id="1.10.10.10:FF:000322">
    <property type="entry name" value="Probable disease resistance protein At1g63360"/>
    <property type="match status" value="1"/>
</dbReference>
<dbReference type="SUPFAM" id="SSF52058">
    <property type="entry name" value="L domain-like"/>
    <property type="match status" value="1"/>
</dbReference>
<keyword evidence="4" id="KW-0067">ATP-binding</keyword>
<protein>
    <recommendedName>
        <fullName evidence="5">AAA+ ATPase domain-containing protein</fullName>
    </recommendedName>
</protein>
<dbReference type="GO" id="GO:0043531">
    <property type="term" value="F:ADP binding"/>
    <property type="evidence" value="ECO:0007669"/>
    <property type="project" value="InterPro"/>
</dbReference>
<dbReference type="FunFam" id="3.40.50.300:FF:001091">
    <property type="entry name" value="Probable disease resistance protein At1g61300"/>
    <property type="match status" value="1"/>
</dbReference>
<evidence type="ECO:0000259" key="5">
    <source>
        <dbReference type="SMART" id="SM00382"/>
    </source>
</evidence>
<organism evidence="6 7">
    <name type="scientific">Rhynchospora tenuis</name>
    <dbReference type="NCBI Taxonomy" id="198213"/>
    <lineage>
        <taxon>Eukaryota</taxon>
        <taxon>Viridiplantae</taxon>
        <taxon>Streptophyta</taxon>
        <taxon>Embryophyta</taxon>
        <taxon>Tracheophyta</taxon>
        <taxon>Spermatophyta</taxon>
        <taxon>Magnoliopsida</taxon>
        <taxon>Liliopsida</taxon>
        <taxon>Poales</taxon>
        <taxon>Cyperaceae</taxon>
        <taxon>Cyperoideae</taxon>
        <taxon>Rhynchosporeae</taxon>
        <taxon>Rhynchospora</taxon>
    </lineage>
</organism>
<dbReference type="GO" id="GO:0009626">
    <property type="term" value="P:plant-type hypersensitive response"/>
    <property type="evidence" value="ECO:0007669"/>
    <property type="project" value="UniProtKB-ARBA"/>
</dbReference>
<evidence type="ECO:0000256" key="3">
    <source>
        <dbReference type="ARBA" id="ARBA00022821"/>
    </source>
</evidence>
<sequence>MESVKSTITNTIPEFAGTIVEHAFYPFQVDKRIRDLEWATRDLEALKEDVKTSIEIAERKNSSRTKQVVEWLNKVETIEKETEEILENCRKRRRSFWSNYTNNSSAVKKLREIKNLCDQKKTFEATMDLLPPLSHEMPASSSKSSNLDSALHDIKDDVHGVIGIWGMGGVGKTHLLKQINNELCRDRAFDVVLFVTCSKGCSEEKIQNEIITKLHLEKNGSMEQKQNRIYNFLRDRKFVLLLDDLWSRVDLNTIGIPYPTNVVGICKRKIVLTTRSTEVCGQMEVKKRIRVDVLNWDDAWSLFKEIVTEETINSDPLIQKSAVDVVNELGGLPLALITIGRAMYDKMDPSEWDNAVVLLKQARLNDVEFSCADQSVFYTLRFSYDSLRNDTLKQCFLHCSLWHEDSCIWKESLVELWMGLGLIDEPRIQDAYNLGYNYIRRLQAVCLLESHDDNFIKMHDVIRDMAMWIINNQEVDMNRWIVRDGSYDRPQEIEVFSNTEKLSFMGSNAKELCLSLTCSSTKLSVLLLNSNGLNNSKSLRLELFSELTILNLSNNSLEVFPIEICNLVHLQFLNLSRNTFRSLPKELANLTKLKYLHLRSTNCTFSKNVLSVLKVLRVLDISDQNPDFKNYIEIFPTIEEDLQCLPDFQALGITISNMHIFQKFFQTVNVLVRWLNVRNYNESCFSFSSSFVDNFQLQNNLYYLQMKNMHAVEFIEFERAKGNRGNCLLRGLEHLNFCFMRNMKEIIWKSLDPKDVFPRLQALQFFECPKLKSISWVINLPCIRELW</sequence>
<dbReference type="InterPro" id="IPR002182">
    <property type="entry name" value="NB-ARC"/>
</dbReference>
<evidence type="ECO:0000256" key="2">
    <source>
        <dbReference type="ARBA" id="ARBA00022737"/>
    </source>
</evidence>
<dbReference type="InterPro" id="IPR058922">
    <property type="entry name" value="WHD_DRP"/>
</dbReference>
<dbReference type="Gene3D" id="1.10.8.430">
    <property type="entry name" value="Helical domain of apoptotic protease-activating factors"/>
    <property type="match status" value="1"/>
</dbReference>